<dbReference type="EMBL" id="BMKB01000005">
    <property type="protein sequence ID" value="GGA59226.1"/>
    <property type="molecule type" value="Genomic_DNA"/>
</dbReference>
<proteinExistence type="predicted"/>
<keyword evidence="2" id="KW-1185">Reference proteome</keyword>
<accession>A0A916W1R7</accession>
<dbReference type="AlphaFoldDB" id="A0A916W1R7"/>
<protein>
    <submittedName>
        <fullName evidence="1">Uncharacterized protein</fullName>
    </submittedName>
</protein>
<reference evidence="1 2" key="1">
    <citation type="journal article" date="2014" name="Int. J. Syst. Evol. Microbiol.">
        <title>Complete genome sequence of Corynebacterium casei LMG S-19264T (=DSM 44701T), isolated from a smear-ripened cheese.</title>
        <authorList>
            <consortium name="US DOE Joint Genome Institute (JGI-PGF)"/>
            <person name="Walter F."/>
            <person name="Albersmeier A."/>
            <person name="Kalinowski J."/>
            <person name="Ruckert C."/>
        </authorList>
    </citation>
    <scope>NUCLEOTIDE SEQUENCE [LARGE SCALE GENOMIC DNA]</scope>
    <source>
        <strain evidence="1 2">CGMCC 1.15896</strain>
    </source>
</reference>
<evidence type="ECO:0000313" key="2">
    <source>
        <dbReference type="Proteomes" id="UP000596977"/>
    </source>
</evidence>
<comment type="caution">
    <text evidence="1">The sequence shown here is derived from an EMBL/GenBank/DDBJ whole genome shotgun (WGS) entry which is preliminary data.</text>
</comment>
<name>A0A916W1R7_9HYPH</name>
<dbReference type="Proteomes" id="UP000596977">
    <property type="component" value="Unassembled WGS sequence"/>
</dbReference>
<sequence>MFVEVAEIPGVTTIERVLRSLDDCRTCTLSCVGIIGAAEALSRQMTRGRIDEATAVVPEAVGLSVNVTTLWRAYVGSSWSKSHV</sequence>
<organism evidence="1 2">
    <name type="scientific">Pelagibacterium lentulum</name>
    <dbReference type="NCBI Taxonomy" id="2029865"/>
    <lineage>
        <taxon>Bacteria</taxon>
        <taxon>Pseudomonadati</taxon>
        <taxon>Pseudomonadota</taxon>
        <taxon>Alphaproteobacteria</taxon>
        <taxon>Hyphomicrobiales</taxon>
        <taxon>Devosiaceae</taxon>
        <taxon>Pelagibacterium</taxon>
    </lineage>
</organism>
<gene>
    <name evidence="1" type="ORF">GCM10011499_31680</name>
</gene>
<evidence type="ECO:0000313" key="1">
    <source>
        <dbReference type="EMBL" id="GGA59226.1"/>
    </source>
</evidence>